<evidence type="ECO:0000256" key="1">
    <source>
        <dbReference type="PROSITE-ProRule" id="PRU00325"/>
    </source>
</evidence>
<dbReference type="InterPro" id="IPR007527">
    <property type="entry name" value="Znf_SWIM"/>
</dbReference>
<feature type="domain" description="SWIM-type" evidence="2">
    <location>
        <begin position="78"/>
        <end position="145"/>
    </location>
</feature>
<evidence type="ECO:0000313" key="3">
    <source>
        <dbReference type="EMBL" id="AOW05146.1"/>
    </source>
</evidence>
<reference evidence="3 4" key="1">
    <citation type="journal article" date="2016" name="PLoS ONE">
        <title>Sequence Assembly of Yarrowia lipolytica Strain W29/CLIB89 Shows Transposable Element Diversity.</title>
        <authorList>
            <person name="Magnan C."/>
            <person name="Yu J."/>
            <person name="Chang I."/>
            <person name="Jahn E."/>
            <person name="Kanomata Y."/>
            <person name="Wu J."/>
            <person name="Zeller M."/>
            <person name="Oakes M."/>
            <person name="Baldi P."/>
            <person name="Sandmeyer S."/>
        </authorList>
    </citation>
    <scope>NUCLEOTIDE SEQUENCE [LARGE SCALE GENOMIC DNA]</scope>
    <source>
        <strain evidence="4">CLIB89(W29)</strain>
    </source>
</reference>
<evidence type="ECO:0000259" key="2">
    <source>
        <dbReference type="PROSITE" id="PS50966"/>
    </source>
</evidence>
<name>A0A1D8NHN9_YARLL</name>
<dbReference type="KEGG" id="yli:2912508"/>
<dbReference type="GeneID" id="2912508"/>
<accession>A0A1D8NHN9</accession>
<keyword evidence="1" id="KW-0479">Metal-binding</keyword>
<protein>
    <recommendedName>
        <fullName evidence="2">SWIM-type domain-containing protein</fullName>
    </recommendedName>
</protein>
<dbReference type="Proteomes" id="UP000182444">
    <property type="component" value="Chromosome 1E"/>
</dbReference>
<dbReference type="RefSeq" id="XP_503712.2">
    <property type="nucleotide sequence ID" value="XM_503712.2"/>
</dbReference>
<keyword evidence="1" id="KW-0863">Zinc-finger</keyword>
<sequence length="151" mass="17216">MDETIHTLITSLGSIKDPSTRTATDAFEIRTSHFGNLVTLTQESRNAFVALTYLLPHFDDALGLLDSAEFKKLCDTRWEVKMPREEFRLVDIHAMFCTCHDYAVACYGDDAQKQIAYFPRHQPFDEYAGVQGICKHLVAVYIRKYSGLFPS</sequence>
<organism evidence="3 4">
    <name type="scientific">Yarrowia lipolytica</name>
    <name type="common">Candida lipolytica</name>
    <dbReference type="NCBI Taxonomy" id="4952"/>
    <lineage>
        <taxon>Eukaryota</taxon>
        <taxon>Fungi</taxon>
        <taxon>Dikarya</taxon>
        <taxon>Ascomycota</taxon>
        <taxon>Saccharomycotina</taxon>
        <taxon>Dipodascomycetes</taxon>
        <taxon>Dipodascales</taxon>
        <taxon>Dipodascales incertae sedis</taxon>
        <taxon>Yarrowia</taxon>
    </lineage>
</organism>
<keyword evidence="1" id="KW-0862">Zinc</keyword>
<evidence type="ECO:0000313" key="4">
    <source>
        <dbReference type="Proteomes" id="UP000182444"/>
    </source>
</evidence>
<proteinExistence type="predicted"/>
<dbReference type="AlphaFoldDB" id="A0A1D8NHN9"/>
<dbReference type="VEuPathDB" id="FungiDB:YALI0_E08954g"/>
<dbReference type="EMBL" id="CP017557">
    <property type="protein sequence ID" value="AOW05146.1"/>
    <property type="molecule type" value="Genomic_DNA"/>
</dbReference>
<dbReference type="GO" id="GO:0008270">
    <property type="term" value="F:zinc ion binding"/>
    <property type="evidence" value="ECO:0007669"/>
    <property type="project" value="UniProtKB-KW"/>
</dbReference>
<gene>
    <name evidence="3" type="ORF">YALI1_E10934g</name>
</gene>
<dbReference type="VEuPathDB" id="FungiDB:YALI1_E10934g"/>
<dbReference type="PROSITE" id="PS50966">
    <property type="entry name" value="ZF_SWIM"/>
    <property type="match status" value="1"/>
</dbReference>